<name>A0A813BN71_9DINO</name>
<organism evidence="1 2">
    <name type="scientific">Symbiodinium necroappetens</name>
    <dbReference type="NCBI Taxonomy" id="1628268"/>
    <lineage>
        <taxon>Eukaryota</taxon>
        <taxon>Sar</taxon>
        <taxon>Alveolata</taxon>
        <taxon>Dinophyceae</taxon>
        <taxon>Suessiales</taxon>
        <taxon>Symbiodiniaceae</taxon>
        <taxon>Symbiodinium</taxon>
    </lineage>
</organism>
<dbReference type="AlphaFoldDB" id="A0A813BN71"/>
<dbReference type="Proteomes" id="UP000601435">
    <property type="component" value="Unassembled WGS sequence"/>
</dbReference>
<dbReference type="EMBL" id="CAJNJA010074348">
    <property type="protein sequence ID" value="CAE7912207.1"/>
    <property type="molecule type" value="Genomic_DNA"/>
</dbReference>
<accession>A0A813BN71</accession>
<sequence>MVACRRARRLRSRLPRKLAQEAMAHPGRLQRPHPLNQQAGQRTLHGVVVFQYGEGCCSNATARSAPLAYQLLRSHLRTGPGARCGPDAFACELVAEEVVVPPYEKALAGTAAWCELVAEGPVLEEAIAALATMLFVGRGFTGIDAAQTRPLPRPESL</sequence>
<keyword evidence="2" id="KW-1185">Reference proteome</keyword>
<proteinExistence type="predicted"/>
<comment type="caution">
    <text evidence="1">The sequence shown here is derived from an EMBL/GenBank/DDBJ whole genome shotgun (WGS) entry which is preliminary data.</text>
</comment>
<evidence type="ECO:0000313" key="2">
    <source>
        <dbReference type="Proteomes" id="UP000601435"/>
    </source>
</evidence>
<evidence type="ECO:0000313" key="1">
    <source>
        <dbReference type="EMBL" id="CAE7912207.1"/>
    </source>
</evidence>
<gene>
    <name evidence="1" type="ORF">SNEC2469_LOCUS31119</name>
</gene>
<protein>
    <submittedName>
        <fullName evidence="1">Uncharacterized protein</fullName>
    </submittedName>
</protein>
<reference evidence="1" key="1">
    <citation type="submission" date="2021-02" db="EMBL/GenBank/DDBJ databases">
        <authorList>
            <person name="Dougan E. K."/>
            <person name="Rhodes N."/>
            <person name="Thang M."/>
            <person name="Chan C."/>
        </authorList>
    </citation>
    <scope>NUCLEOTIDE SEQUENCE</scope>
</reference>